<reference evidence="1 2" key="1">
    <citation type="submission" date="2015-04" db="EMBL/GenBank/DDBJ databases">
        <title>Isolation and characterization of bacteriophages from East Africa Rift Valley soda lakes.</title>
        <authorList>
            <person name="van Zyl L.J."/>
            <person name="Nemavhulani S."/>
            <person name="Cowan D.A."/>
            <person name="Trindade M.I."/>
        </authorList>
    </citation>
    <scope>NUCLEOTIDE SEQUENCE [LARGE SCALE GENOMIC DNA]</scope>
</reference>
<protein>
    <submittedName>
        <fullName evidence="1">Uncharacterized protein</fullName>
    </submittedName>
</protein>
<keyword evidence="2" id="KW-1185">Reference proteome</keyword>
<dbReference type="Proteomes" id="UP000223061">
    <property type="component" value="Segment"/>
</dbReference>
<name>A0A0U2BXF8_9CAUD</name>
<organism evidence="1 2">
    <name type="scientific">Paracoccus phage Shpa</name>
    <dbReference type="NCBI Taxonomy" id="1647282"/>
    <lineage>
        <taxon>Viruses</taxon>
        <taxon>Duplodnaviria</taxon>
        <taxon>Heunggongvirae</taxon>
        <taxon>Uroviricota</taxon>
        <taxon>Caudoviricetes</taxon>
        <taxon>Vhulanivirus</taxon>
        <taxon>Vhulanivirus Shpa</taxon>
    </lineage>
</organism>
<proteinExistence type="predicted"/>
<accession>A0A0U2BXF8</accession>
<dbReference type="EMBL" id="KR072689">
    <property type="protein sequence ID" value="AKG94527.1"/>
    <property type="molecule type" value="Genomic_DNA"/>
</dbReference>
<evidence type="ECO:0000313" key="1">
    <source>
        <dbReference type="EMBL" id="AKG94527.1"/>
    </source>
</evidence>
<gene>
    <name evidence="1" type="ORF">Shpa_16</name>
</gene>
<evidence type="ECO:0000313" key="2">
    <source>
        <dbReference type="Proteomes" id="UP000223061"/>
    </source>
</evidence>
<sequence>MAYSFPLTLAQFHEKLRVTSMSLHCPAVVEESVTGAGEVLRASLGASLWQGDIALAPALHADLREAQALLDVLLRPGASFMLQPPNYSKDSAPTGATLDAVASNNRDVTLSGIAPGYQVEAGDYVSWAYGSNPERFAFHQVVQGGAANASGDVTVEVNPIVRPGWTSGAMVRLIAPRFKAVLRSRNPGQMVPLITSGVSFSFSQTLR</sequence>